<reference evidence="1" key="1">
    <citation type="submission" date="2021-05" db="EMBL/GenBank/DDBJ databases">
        <title>Comparative genomics of three Colletotrichum scovillei strains and genetic complementation revealed genes involved fungal growth and virulence on chili pepper.</title>
        <authorList>
            <person name="Hsieh D.-K."/>
            <person name="Chuang S.-C."/>
            <person name="Chen C.-Y."/>
            <person name="Chao Y.-T."/>
            <person name="Lu M.-Y.J."/>
            <person name="Lee M.-H."/>
            <person name="Shih M.-C."/>
        </authorList>
    </citation>
    <scope>NUCLEOTIDE SEQUENCE</scope>
    <source>
        <strain evidence="1">Coll-153</strain>
    </source>
</reference>
<dbReference type="Proteomes" id="UP000699042">
    <property type="component" value="Unassembled WGS sequence"/>
</dbReference>
<protein>
    <submittedName>
        <fullName evidence="1">Uncharacterized protein</fullName>
    </submittedName>
</protein>
<accession>A0A9P7QYG9</accession>
<keyword evidence="2" id="KW-1185">Reference proteome</keyword>
<proteinExistence type="predicted"/>
<gene>
    <name evidence="1" type="ORF">JMJ77_009564</name>
</gene>
<feature type="non-terminal residue" evidence="1">
    <location>
        <position position="59"/>
    </location>
</feature>
<evidence type="ECO:0000313" key="2">
    <source>
        <dbReference type="Proteomes" id="UP000699042"/>
    </source>
</evidence>
<sequence length="59" mass="6610">MLLPSLGITTPQKPFDALVHQKGGRHVVPFRGRLSIHLHLSAIQRRPVRHPVMAARAKD</sequence>
<organism evidence="1 2">
    <name type="scientific">Colletotrichum scovillei</name>
    <dbReference type="NCBI Taxonomy" id="1209932"/>
    <lineage>
        <taxon>Eukaryota</taxon>
        <taxon>Fungi</taxon>
        <taxon>Dikarya</taxon>
        <taxon>Ascomycota</taxon>
        <taxon>Pezizomycotina</taxon>
        <taxon>Sordariomycetes</taxon>
        <taxon>Hypocreomycetidae</taxon>
        <taxon>Glomerellales</taxon>
        <taxon>Glomerellaceae</taxon>
        <taxon>Colletotrichum</taxon>
        <taxon>Colletotrichum acutatum species complex</taxon>
    </lineage>
</organism>
<dbReference type="EMBL" id="JAESDN010000009">
    <property type="protein sequence ID" value="KAG7045482.1"/>
    <property type="molecule type" value="Genomic_DNA"/>
</dbReference>
<comment type="caution">
    <text evidence="1">The sequence shown here is derived from an EMBL/GenBank/DDBJ whole genome shotgun (WGS) entry which is preliminary data.</text>
</comment>
<evidence type="ECO:0000313" key="1">
    <source>
        <dbReference type="EMBL" id="KAG7045482.1"/>
    </source>
</evidence>
<name>A0A9P7QYG9_9PEZI</name>
<dbReference type="AlphaFoldDB" id="A0A9P7QYG9"/>